<name>A0A1F4T7U4_UNCSA</name>
<dbReference type="AlphaFoldDB" id="A0A1F4T7U4"/>
<gene>
    <name evidence="2" type="ORF">A3K49_07565</name>
</gene>
<dbReference type="PROSITE" id="PS51257">
    <property type="entry name" value="PROKAR_LIPOPROTEIN"/>
    <property type="match status" value="1"/>
</dbReference>
<evidence type="ECO:0000313" key="3">
    <source>
        <dbReference type="Proteomes" id="UP000178602"/>
    </source>
</evidence>
<dbReference type="Proteomes" id="UP000178602">
    <property type="component" value="Unassembled WGS sequence"/>
</dbReference>
<evidence type="ECO:0000256" key="1">
    <source>
        <dbReference type="SAM" id="SignalP"/>
    </source>
</evidence>
<evidence type="ECO:0008006" key="4">
    <source>
        <dbReference type="Google" id="ProtNLM"/>
    </source>
</evidence>
<comment type="caution">
    <text evidence="2">The sequence shown here is derived from an EMBL/GenBank/DDBJ whole genome shotgun (WGS) entry which is preliminary data.</text>
</comment>
<sequence length="160" mass="17357">MKKIAIVLCSLLALGCFSQVRAEIGIGYESMVILPHAATIYYKDKSSGFGAKLSADFGTSFLSNMVKLYGSIVTLGLANIKDVSFYTASLTKDLTQEPKSRSYVRIGVMFFSASSGSATATTTIPTLGIGWEWQDGLFGQTTSCELGYPELLTFGIRHYF</sequence>
<feature type="signal peptide" evidence="1">
    <location>
        <begin position="1"/>
        <end position="22"/>
    </location>
</feature>
<organism evidence="2 3">
    <name type="scientific">candidate division WOR-1 bacterium RIFOXYC12_FULL_54_18</name>
    <dbReference type="NCBI Taxonomy" id="1802584"/>
    <lineage>
        <taxon>Bacteria</taxon>
        <taxon>Bacillati</taxon>
        <taxon>Saganbacteria</taxon>
    </lineage>
</organism>
<proteinExistence type="predicted"/>
<feature type="chain" id="PRO_5009514552" description="Outer membrane protein beta-barrel domain-containing protein" evidence="1">
    <location>
        <begin position="23"/>
        <end position="160"/>
    </location>
</feature>
<dbReference type="EMBL" id="MEUG01000001">
    <property type="protein sequence ID" value="OGC28785.1"/>
    <property type="molecule type" value="Genomic_DNA"/>
</dbReference>
<protein>
    <recommendedName>
        <fullName evidence="4">Outer membrane protein beta-barrel domain-containing protein</fullName>
    </recommendedName>
</protein>
<keyword evidence="1" id="KW-0732">Signal</keyword>
<evidence type="ECO:0000313" key="2">
    <source>
        <dbReference type="EMBL" id="OGC28785.1"/>
    </source>
</evidence>
<accession>A0A1F4T7U4</accession>
<reference evidence="2 3" key="1">
    <citation type="journal article" date="2016" name="Nat. Commun.">
        <title>Thousands of microbial genomes shed light on interconnected biogeochemical processes in an aquifer system.</title>
        <authorList>
            <person name="Anantharaman K."/>
            <person name="Brown C.T."/>
            <person name="Hug L.A."/>
            <person name="Sharon I."/>
            <person name="Castelle C.J."/>
            <person name="Probst A.J."/>
            <person name="Thomas B.C."/>
            <person name="Singh A."/>
            <person name="Wilkins M.J."/>
            <person name="Karaoz U."/>
            <person name="Brodie E.L."/>
            <person name="Williams K.H."/>
            <person name="Hubbard S.S."/>
            <person name="Banfield J.F."/>
        </authorList>
    </citation>
    <scope>NUCLEOTIDE SEQUENCE [LARGE SCALE GENOMIC DNA]</scope>
</reference>